<reference evidence="1 2" key="1">
    <citation type="journal article" date="2008" name="Int. J. Syst. Evol. Microbiol.">
        <title>Description of Roseateles aquatilis sp. nov. and Roseateles terrae sp. nov., in the class Betaproteobacteria, and emended description of the genus Roseateles.</title>
        <authorList>
            <person name="Gomila M."/>
            <person name="Bowien B."/>
            <person name="Falsen E."/>
            <person name="Moore E.R."/>
            <person name="Lalucat J."/>
        </authorList>
    </citation>
    <scope>NUCLEOTIDE SEQUENCE [LARGE SCALE GENOMIC DNA]</scope>
    <source>
        <strain evidence="1 2">CCUG 48205</strain>
    </source>
</reference>
<evidence type="ECO:0008006" key="3">
    <source>
        <dbReference type="Google" id="ProtNLM"/>
    </source>
</evidence>
<dbReference type="OrthoDB" id="5570365at2"/>
<comment type="caution">
    <text evidence="1">The sequence shown here is derived from an EMBL/GenBank/DDBJ whole genome shotgun (WGS) entry which is preliminary data.</text>
</comment>
<gene>
    <name evidence="1" type="ORF">CDN99_19750</name>
</gene>
<name>A0A246J2X0_9BURK</name>
<accession>A0A246J2X0</accession>
<organism evidence="1 2">
    <name type="scientific">Roseateles aquatilis</name>
    <dbReference type="NCBI Taxonomy" id="431061"/>
    <lineage>
        <taxon>Bacteria</taxon>
        <taxon>Pseudomonadati</taxon>
        <taxon>Pseudomonadota</taxon>
        <taxon>Betaproteobacteria</taxon>
        <taxon>Burkholderiales</taxon>
        <taxon>Sphaerotilaceae</taxon>
        <taxon>Roseateles</taxon>
    </lineage>
</organism>
<proteinExistence type="predicted"/>
<keyword evidence="2" id="KW-1185">Reference proteome</keyword>
<dbReference type="EMBL" id="NIOF01000010">
    <property type="protein sequence ID" value="OWQ86938.1"/>
    <property type="molecule type" value="Genomic_DNA"/>
</dbReference>
<sequence length="70" mass="8511">MPVPLTATLTDEAYDDIRWAAREDRHSEMEVISRALYTYFTLRREIRRGRVLGFVDRDHEHHLQTQIRWI</sequence>
<evidence type="ECO:0000313" key="1">
    <source>
        <dbReference type="EMBL" id="OWQ86938.1"/>
    </source>
</evidence>
<dbReference type="Proteomes" id="UP000197468">
    <property type="component" value="Unassembled WGS sequence"/>
</dbReference>
<dbReference type="RefSeq" id="WP_088386607.1">
    <property type="nucleotide sequence ID" value="NZ_NIOF01000010.1"/>
</dbReference>
<dbReference type="AlphaFoldDB" id="A0A246J2X0"/>
<protein>
    <recommendedName>
        <fullName evidence="3">Ribbon-helix-helix protein CopG domain-containing protein</fullName>
    </recommendedName>
</protein>
<evidence type="ECO:0000313" key="2">
    <source>
        <dbReference type="Proteomes" id="UP000197468"/>
    </source>
</evidence>